<evidence type="ECO:0000313" key="1">
    <source>
        <dbReference type="EMBL" id="APZ91527.1"/>
    </source>
</evidence>
<gene>
    <name evidence="1" type="ORF">Fuma_01115</name>
</gene>
<reference evidence="1 2" key="1">
    <citation type="journal article" date="2016" name="Front. Microbiol.">
        <title>Fuerstia marisgermanicae gen. nov., sp. nov., an Unusual Member of the Phylum Planctomycetes from the German Wadden Sea.</title>
        <authorList>
            <person name="Kohn T."/>
            <person name="Heuer A."/>
            <person name="Jogler M."/>
            <person name="Vollmers J."/>
            <person name="Boedeker C."/>
            <person name="Bunk B."/>
            <person name="Rast P."/>
            <person name="Borchert D."/>
            <person name="Glockner I."/>
            <person name="Freese H.M."/>
            <person name="Klenk H.P."/>
            <person name="Overmann J."/>
            <person name="Kaster A.K."/>
            <person name="Rohde M."/>
            <person name="Wiegand S."/>
            <person name="Jogler C."/>
        </authorList>
    </citation>
    <scope>NUCLEOTIDE SEQUENCE [LARGE SCALE GENOMIC DNA]</scope>
    <source>
        <strain evidence="1 2">NH11</strain>
    </source>
</reference>
<sequence>MTDHQSLDDISSLLLTYPGVTSAAVFSVPDRQQVHVRFRCNDATSLKSIAASTVWSTVLITIVNPKKESVPSKEALLAYPVTSKYLAIIREFRHIPSDSASIFRPT</sequence>
<evidence type="ECO:0000313" key="2">
    <source>
        <dbReference type="Proteomes" id="UP000187735"/>
    </source>
</evidence>
<keyword evidence="2" id="KW-1185">Reference proteome</keyword>
<proteinExistence type="predicted"/>
<accession>A0A1P8WBS8</accession>
<protein>
    <submittedName>
        <fullName evidence="1">Uncharacterized protein</fullName>
    </submittedName>
</protein>
<dbReference type="KEGG" id="fmr:Fuma_01115"/>
<name>A0A1P8WBS8_9PLAN</name>
<dbReference type="Proteomes" id="UP000187735">
    <property type="component" value="Chromosome"/>
</dbReference>
<dbReference type="AlphaFoldDB" id="A0A1P8WBS8"/>
<dbReference type="EMBL" id="CP017641">
    <property type="protein sequence ID" value="APZ91527.1"/>
    <property type="molecule type" value="Genomic_DNA"/>
</dbReference>
<organism evidence="1 2">
    <name type="scientific">Fuerstiella marisgermanici</name>
    <dbReference type="NCBI Taxonomy" id="1891926"/>
    <lineage>
        <taxon>Bacteria</taxon>
        <taxon>Pseudomonadati</taxon>
        <taxon>Planctomycetota</taxon>
        <taxon>Planctomycetia</taxon>
        <taxon>Planctomycetales</taxon>
        <taxon>Planctomycetaceae</taxon>
        <taxon>Fuerstiella</taxon>
    </lineage>
</organism>
<dbReference type="STRING" id="1891926.Fuma_01115"/>